<dbReference type="RefSeq" id="WP_147211337.1">
    <property type="nucleotide sequence ID" value="NZ_BJYM01000013.1"/>
</dbReference>
<dbReference type="GO" id="GO:0046872">
    <property type="term" value="F:metal ion binding"/>
    <property type="evidence" value="ECO:0007669"/>
    <property type="project" value="UniProtKB-KW"/>
</dbReference>
<dbReference type="PANTHER" id="PTHR22789:SF0">
    <property type="entry name" value="3-OXO-TETRONATE 4-PHOSPHATE DECARBOXYLASE-RELATED"/>
    <property type="match status" value="1"/>
</dbReference>
<reference evidence="4 5" key="1">
    <citation type="submission" date="2019-07" db="EMBL/GenBank/DDBJ databases">
        <title>Whole genome shotgun sequence of Oceanobacillus sojae NBRC 105379.</title>
        <authorList>
            <person name="Hosoyama A."/>
            <person name="Uohara A."/>
            <person name="Ohji S."/>
            <person name="Ichikawa N."/>
        </authorList>
    </citation>
    <scope>NUCLEOTIDE SEQUENCE [LARGE SCALE GENOMIC DNA]</scope>
    <source>
        <strain evidence="4 5">NBRC 105379</strain>
    </source>
</reference>
<dbReference type="EMBL" id="BJYM01000013">
    <property type="protein sequence ID" value="GEN88380.1"/>
    <property type="molecule type" value="Genomic_DNA"/>
</dbReference>
<dbReference type="InterPro" id="IPR050197">
    <property type="entry name" value="Aldolase_class_II_sugar_metab"/>
</dbReference>
<evidence type="ECO:0000256" key="2">
    <source>
        <dbReference type="ARBA" id="ARBA00023239"/>
    </source>
</evidence>
<dbReference type="InterPro" id="IPR001303">
    <property type="entry name" value="Aldolase_II/adducin_N"/>
</dbReference>
<dbReference type="GO" id="GO:0005829">
    <property type="term" value="C:cytosol"/>
    <property type="evidence" value="ECO:0007669"/>
    <property type="project" value="TreeGrafter"/>
</dbReference>
<dbReference type="STRING" id="582851.GCA_900162665_01910"/>
<dbReference type="GO" id="GO:0016832">
    <property type="term" value="F:aldehyde-lyase activity"/>
    <property type="evidence" value="ECO:0007669"/>
    <property type="project" value="TreeGrafter"/>
</dbReference>
<dbReference type="AlphaFoldDB" id="A0A511ZLU7"/>
<evidence type="ECO:0000256" key="1">
    <source>
        <dbReference type="ARBA" id="ARBA00022723"/>
    </source>
</evidence>
<evidence type="ECO:0000259" key="3">
    <source>
        <dbReference type="SMART" id="SM01007"/>
    </source>
</evidence>
<dbReference type="InterPro" id="IPR036409">
    <property type="entry name" value="Aldolase_II/adducin_N_sf"/>
</dbReference>
<evidence type="ECO:0000313" key="5">
    <source>
        <dbReference type="Proteomes" id="UP000321558"/>
    </source>
</evidence>
<dbReference type="Proteomes" id="UP000321558">
    <property type="component" value="Unassembled WGS sequence"/>
</dbReference>
<organism evidence="4 5">
    <name type="scientific">Oceanobacillus sojae</name>
    <dbReference type="NCBI Taxonomy" id="582851"/>
    <lineage>
        <taxon>Bacteria</taxon>
        <taxon>Bacillati</taxon>
        <taxon>Bacillota</taxon>
        <taxon>Bacilli</taxon>
        <taxon>Bacillales</taxon>
        <taxon>Bacillaceae</taxon>
        <taxon>Oceanobacillus</taxon>
    </lineage>
</organism>
<keyword evidence="2" id="KW-0456">Lyase</keyword>
<keyword evidence="5" id="KW-1185">Reference proteome</keyword>
<feature type="domain" description="Class II aldolase/adducin N-terminal" evidence="3">
    <location>
        <begin position="8"/>
        <end position="191"/>
    </location>
</feature>
<dbReference type="Pfam" id="PF00596">
    <property type="entry name" value="Aldolase_II"/>
    <property type="match status" value="1"/>
</dbReference>
<dbReference type="GO" id="GO:0019323">
    <property type="term" value="P:pentose catabolic process"/>
    <property type="evidence" value="ECO:0007669"/>
    <property type="project" value="TreeGrafter"/>
</dbReference>
<dbReference type="Gene3D" id="3.40.225.10">
    <property type="entry name" value="Class II aldolase/adducin N-terminal domain"/>
    <property type="match status" value="1"/>
</dbReference>
<gene>
    <name evidence="4" type="ORF">OSO01_31190</name>
</gene>
<dbReference type="OrthoDB" id="9794581at2"/>
<accession>A0A511ZLU7</accession>
<protein>
    <submittedName>
        <fullName evidence="4">L-fuculose-phosphate aldolase</fullName>
    </submittedName>
</protein>
<dbReference type="SMART" id="SM01007">
    <property type="entry name" value="Aldolase_II"/>
    <property type="match status" value="1"/>
</dbReference>
<proteinExistence type="predicted"/>
<name>A0A511ZLU7_9BACI</name>
<dbReference type="SUPFAM" id="SSF53639">
    <property type="entry name" value="AraD/HMP-PK domain-like"/>
    <property type="match status" value="1"/>
</dbReference>
<comment type="caution">
    <text evidence="4">The sequence shown here is derived from an EMBL/GenBank/DDBJ whole genome shotgun (WGS) entry which is preliminary data.</text>
</comment>
<dbReference type="PANTHER" id="PTHR22789">
    <property type="entry name" value="FUCULOSE PHOSPHATE ALDOLASE"/>
    <property type="match status" value="1"/>
</dbReference>
<dbReference type="NCBIfam" id="NF004979">
    <property type="entry name" value="PRK06357.1"/>
    <property type="match status" value="1"/>
</dbReference>
<keyword evidence="1" id="KW-0479">Metal-binding</keyword>
<evidence type="ECO:0000313" key="4">
    <source>
        <dbReference type="EMBL" id="GEN88380.1"/>
    </source>
</evidence>
<sequence>MLYSEERKKMCEIVKTMFDRFQTNAAGGNLSLKVSDKHFIMTPTLMSQNYRCDLSPFQILVVDKELNIIEGEGRLTREINMHMACYEENPAINCVIHAHAKESMVWASMGKDMPNITEATQKIGDIPCLDYRPATSPELAALVRDTIAERDADKIPAGLLLERHGLVVADKSLEKAYDMVERIEYNAYVAYKMYLLSKVGENIDFQKDYHYNLDE</sequence>